<dbReference type="SUPFAM" id="SSF51905">
    <property type="entry name" value="FAD/NAD(P)-binding domain"/>
    <property type="match status" value="1"/>
</dbReference>
<feature type="domain" description="FAD-dependent oxidoreductase 2 FAD-binding" evidence="12">
    <location>
        <begin position="6"/>
        <end position="392"/>
    </location>
</feature>
<comment type="similarity">
    <text evidence="3 11">Belongs to the FAD-dependent oxidoreductase 2 family. NadB subfamily.</text>
</comment>
<evidence type="ECO:0000256" key="1">
    <source>
        <dbReference type="ARBA" id="ARBA00001974"/>
    </source>
</evidence>
<protein>
    <recommendedName>
        <fullName evidence="4 10">L-aspartate oxidase</fullName>
        <ecNumber evidence="4 10">1.4.3.16</ecNumber>
    </recommendedName>
</protein>
<name>A0A971S1E6_9BACT</name>
<keyword evidence="7 11" id="KW-0274">FAD</keyword>
<dbReference type="InterPro" id="IPR005288">
    <property type="entry name" value="NadB"/>
</dbReference>
<dbReference type="InterPro" id="IPR027477">
    <property type="entry name" value="Succ_DH/fumarate_Rdtase_cat_sf"/>
</dbReference>
<comment type="caution">
    <text evidence="14">The sequence shown here is derived from an EMBL/GenBank/DDBJ whole genome shotgun (WGS) entry which is preliminary data.</text>
</comment>
<dbReference type="SUPFAM" id="SSF56425">
    <property type="entry name" value="Succinate dehydrogenase/fumarate reductase flavoprotein, catalytic domain"/>
    <property type="match status" value="1"/>
</dbReference>
<dbReference type="AlphaFoldDB" id="A0A971S1E6"/>
<dbReference type="PANTHER" id="PTHR42716">
    <property type="entry name" value="L-ASPARTATE OXIDASE"/>
    <property type="match status" value="1"/>
</dbReference>
<reference evidence="14" key="1">
    <citation type="journal article" date="2020" name="Biotechnol. Biofuels">
        <title>New insights from the biogas microbiome by comprehensive genome-resolved metagenomics of nearly 1600 species originating from multiple anaerobic digesters.</title>
        <authorList>
            <person name="Campanaro S."/>
            <person name="Treu L."/>
            <person name="Rodriguez-R L.M."/>
            <person name="Kovalovszki A."/>
            <person name="Ziels R.M."/>
            <person name="Maus I."/>
            <person name="Zhu X."/>
            <person name="Kougias P.G."/>
            <person name="Basile A."/>
            <person name="Luo G."/>
            <person name="Schluter A."/>
            <person name="Konstantinidis K.T."/>
            <person name="Angelidaki I."/>
        </authorList>
    </citation>
    <scope>NUCLEOTIDE SEQUENCE</scope>
    <source>
        <strain evidence="14">AS06rmzACSIP_7</strain>
    </source>
</reference>
<accession>A0A971S1E6</accession>
<reference evidence="14" key="2">
    <citation type="submission" date="2020-01" db="EMBL/GenBank/DDBJ databases">
        <authorList>
            <person name="Campanaro S."/>
        </authorList>
    </citation>
    <scope>NUCLEOTIDE SEQUENCE</scope>
    <source>
        <strain evidence="14">AS06rmzACSIP_7</strain>
    </source>
</reference>
<dbReference type="GO" id="GO:0005737">
    <property type="term" value="C:cytoplasm"/>
    <property type="evidence" value="ECO:0007669"/>
    <property type="project" value="UniProtKB-SubCell"/>
</dbReference>
<dbReference type="InterPro" id="IPR015939">
    <property type="entry name" value="Fum_Rdtase/Succ_DH_flav-like_C"/>
</dbReference>
<evidence type="ECO:0000256" key="8">
    <source>
        <dbReference type="ARBA" id="ARBA00023002"/>
    </source>
</evidence>
<evidence type="ECO:0000313" key="15">
    <source>
        <dbReference type="Proteomes" id="UP000777265"/>
    </source>
</evidence>
<dbReference type="Gene3D" id="1.20.58.100">
    <property type="entry name" value="Fumarate reductase/succinate dehydrogenase flavoprotein-like, C-terminal domain"/>
    <property type="match status" value="1"/>
</dbReference>
<comment type="function">
    <text evidence="11">Catalyzes the oxidation of L-aspartate to iminoaspartate.</text>
</comment>
<comment type="catalytic activity">
    <reaction evidence="9">
        <text>L-aspartate + O2 = iminosuccinate + H2O2</text>
        <dbReference type="Rhea" id="RHEA:25876"/>
        <dbReference type="ChEBI" id="CHEBI:15379"/>
        <dbReference type="ChEBI" id="CHEBI:16240"/>
        <dbReference type="ChEBI" id="CHEBI:29991"/>
        <dbReference type="ChEBI" id="CHEBI:77875"/>
        <dbReference type="EC" id="1.4.3.16"/>
    </reaction>
    <physiologicalReaction direction="left-to-right" evidence="9">
        <dbReference type="Rhea" id="RHEA:25877"/>
    </physiologicalReaction>
</comment>
<evidence type="ECO:0000256" key="7">
    <source>
        <dbReference type="ARBA" id="ARBA00022827"/>
    </source>
</evidence>
<dbReference type="SUPFAM" id="SSF46977">
    <property type="entry name" value="Succinate dehydrogenase/fumarate reductase flavoprotein C-terminal domain"/>
    <property type="match status" value="1"/>
</dbReference>
<sequence length="519" mass="57395">MKHYCDVLIIGSGIAGLTAALAASDAGLDVIVVTKEPDLRESNTFYAQGGIVCKGVDDSPELLTQDILSAGAGISNPEAARILAVDGPRYVEEFLINTIGVPFSRSESGELELAQEGSHSRRRILYSMDTTGKAIEESLVKKVRQCGNIRILEDHTAIDLLTIPHHSTNPLSLYMEPRCIGAYILNNQDERVERIFSAYTILATGGLGRIFLHTTNPVCATGDGFALASRAGARLINMEYIQFHPTSLFHRDADGFLISEALRGERARLTTRDGAPFMDRYSPLGDLAPRDEVSRAIYEEMIKRGDTYVYLDIASFATIDIQKRFPAIYEKCLSLGIDIANEPIPVVPAAHYACGGVYVDARGRTSLKNLYAIGEVSGTGLHGANRLASTSLLEGLVWGMRAVRDISETFDEAKSYKESDIAAWIYPDKEEEVDPALIHQDWLSIRSTMWNYVGIIRTFKRLDRAKADVGYLINRTNEFYRKARLNPLLLDLRNGIQTALIVVEAAFRNRKSRGAHYIA</sequence>
<dbReference type="EC" id="1.4.3.16" evidence="4 10"/>
<evidence type="ECO:0000259" key="13">
    <source>
        <dbReference type="Pfam" id="PF02910"/>
    </source>
</evidence>
<dbReference type="Gene3D" id="3.90.700.10">
    <property type="entry name" value="Succinate dehydrogenase/fumarate reductase flavoprotein, catalytic domain"/>
    <property type="match status" value="1"/>
</dbReference>
<evidence type="ECO:0000256" key="2">
    <source>
        <dbReference type="ARBA" id="ARBA00004950"/>
    </source>
</evidence>
<dbReference type="InterPro" id="IPR003953">
    <property type="entry name" value="FAD-dep_OxRdtase_2_FAD-bd"/>
</dbReference>
<keyword evidence="5 11" id="KW-0285">Flavoprotein</keyword>
<feature type="domain" description="Fumarate reductase/succinate dehydrogenase flavoprotein-like C-terminal" evidence="13">
    <location>
        <begin position="445"/>
        <end position="517"/>
    </location>
</feature>
<dbReference type="NCBIfam" id="TIGR00551">
    <property type="entry name" value="nadB"/>
    <property type="match status" value="1"/>
</dbReference>
<evidence type="ECO:0000256" key="9">
    <source>
        <dbReference type="ARBA" id="ARBA00048305"/>
    </source>
</evidence>
<organism evidence="14 15">
    <name type="scientific">Syntrophorhabdus aromaticivorans</name>
    <dbReference type="NCBI Taxonomy" id="328301"/>
    <lineage>
        <taxon>Bacteria</taxon>
        <taxon>Pseudomonadati</taxon>
        <taxon>Thermodesulfobacteriota</taxon>
        <taxon>Syntrophorhabdia</taxon>
        <taxon>Syntrophorhabdales</taxon>
        <taxon>Syntrophorhabdaceae</taxon>
        <taxon>Syntrophorhabdus</taxon>
    </lineage>
</organism>
<dbReference type="Gene3D" id="3.50.50.60">
    <property type="entry name" value="FAD/NAD(P)-binding domain"/>
    <property type="match status" value="1"/>
</dbReference>
<evidence type="ECO:0000259" key="12">
    <source>
        <dbReference type="Pfam" id="PF00890"/>
    </source>
</evidence>
<comment type="subcellular location">
    <subcellularLocation>
        <location evidence="11">Cytoplasm</location>
    </subcellularLocation>
</comment>
<dbReference type="InterPro" id="IPR036188">
    <property type="entry name" value="FAD/NAD-bd_sf"/>
</dbReference>
<dbReference type="FunFam" id="3.90.700.10:FF:000002">
    <property type="entry name" value="L-aspartate oxidase"/>
    <property type="match status" value="1"/>
</dbReference>
<evidence type="ECO:0000256" key="6">
    <source>
        <dbReference type="ARBA" id="ARBA00022642"/>
    </source>
</evidence>
<evidence type="ECO:0000256" key="11">
    <source>
        <dbReference type="RuleBase" id="RU362049"/>
    </source>
</evidence>
<comment type="cofactor">
    <cofactor evidence="1 11">
        <name>FAD</name>
        <dbReference type="ChEBI" id="CHEBI:57692"/>
    </cofactor>
</comment>
<evidence type="ECO:0000256" key="4">
    <source>
        <dbReference type="ARBA" id="ARBA00012173"/>
    </source>
</evidence>
<keyword evidence="6 11" id="KW-0662">Pyridine nucleotide biosynthesis</keyword>
<evidence type="ECO:0000256" key="5">
    <source>
        <dbReference type="ARBA" id="ARBA00022630"/>
    </source>
</evidence>
<evidence type="ECO:0000313" key="14">
    <source>
        <dbReference type="EMBL" id="NLW35434.1"/>
    </source>
</evidence>
<evidence type="ECO:0000256" key="3">
    <source>
        <dbReference type="ARBA" id="ARBA00008562"/>
    </source>
</evidence>
<dbReference type="PRINTS" id="PR00368">
    <property type="entry name" value="FADPNR"/>
</dbReference>
<dbReference type="EMBL" id="JAAYEE010000132">
    <property type="protein sequence ID" value="NLW35434.1"/>
    <property type="molecule type" value="Genomic_DNA"/>
</dbReference>
<gene>
    <name evidence="14" type="primary">nadB</name>
    <name evidence="14" type="ORF">GXY80_08135</name>
</gene>
<dbReference type="GO" id="GO:0008734">
    <property type="term" value="F:L-aspartate oxidase activity"/>
    <property type="evidence" value="ECO:0007669"/>
    <property type="project" value="UniProtKB-UniRule"/>
</dbReference>
<dbReference type="InterPro" id="IPR037099">
    <property type="entry name" value="Fum_R/Succ_DH_flav-like_C_sf"/>
</dbReference>
<dbReference type="PRINTS" id="PR00411">
    <property type="entry name" value="PNDRDTASEI"/>
</dbReference>
<keyword evidence="8 11" id="KW-0560">Oxidoreductase</keyword>
<dbReference type="Pfam" id="PF02910">
    <property type="entry name" value="Succ_DH_flav_C"/>
    <property type="match status" value="1"/>
</dbReference>
<dbReference type="GO" id="GO:0034628">
    <property type="term" value="P:'de novo' NAD+ biosynthetic process from L-aspartate"/>
    <property type="evidence" value="ECO:0007669"/>
    <property type="project" value="TreeGrafter"/>
</dbReference>
<comment type="pathway">
    <text evidence="2 11">Cofactor biosynthesis; NAD(+) biosynthesis; iminoaspartate from L-aspartate (oxidase route): step 1/1.</text>
</comment>
<dbReference type="PANTHER" id="PTHR42716:SF2">
    <property type="entry name" value="L-ASPARTATE OXIDASE, CHLOROPLASTIC"/>
    <property type="match status" value="1"/>
</dbReference>
<dbReference type="Proteomes" id="UP000777265">
    <property type="component" value="Unassembled WGS sequence"/>
</dbReference>
<dbReference type="Pfam" id="PF00890">
    <property type="entry name" value="FAD_binding_2"/>
    <property type="match status" value="1"/>
</dbReference>
<evidence type="ECO:0000256" key="10">
    <source>
        <dbReference type="NCBIfam" id="TIGR00551"/>
    </source>
</evidence>
<proteinExistence type="inferred from homology"/>